<dbReference type="STRING" id="2094558.A0A314XQD7"/>
<organism evidence="4 5">
    <name type="scientific">Prunus yedoensis var. nudiflora</name>
    <dbReference type="NCBI Taxonomy" id="2094558"/>
    <lineage>
        <taxon>Eukaryota</taxon>
        <taxon>Viridiplantae</taxon>
        <taxon>Streptophyta</taxon>
        <taxon>Embryophyta</taxon>
        <taxon>Tracheophyta</taxon>
        <taxon>Spermatophyta</taxon>
        <taxon>Magnoliopsida</taxon>
        <taxon>eudicotyledons</taxon>
        <taxon>Gunneridae</taxon>
        <taxon>Pentapetalae</taxon>
        <taxon>rosids</taxon>
        <taxon>fabids</taxon>
        <taxon>Rosales</taxon>
        <taxon>Rosaceae</taxon>
        <taxon>Amygdaloideae</taxon>
        <taxon>Amygdaleae</taxon>
        <taxon>Prunus</taxon>
    </lineage>
</organism>
<evidence type="ECO:0000256" key="2">
    <source>
        <dbReference type="PROSITE-ProRule" id="PRU00708"/>
    </source>
</evidence>
<keyword evidence="1" id="KW-0677">Repeat</keyword>
<dbReference type="GO" id="GO:0003723">
    <property type="term" value="F:RNA binding"/>
    <property type="evidence" value="ECO:0007669"/>
    <property type="project" value="InterPro"/>
</dbReference>
<accession>A0A314XQD7</accession>
<dbReference type="AlphaFoldDB" id="A0A314XQD7"/>
<dbReference type="Proteomes" id="UP000250321">
    <property type="component" value="Unassembled WGS sequence"/>
</dbReference>
<dbReference type="PANTHER" id="PTHR47926">
    <property type="entry name" value="PENTATRICOPEPTIDE REPEAT-CONTAINING PROTEIN"/>
    <property type="match status" value="1"/>
</dbReference>
<dbReference type="GO" id="GO:0009451">
    <property type="term" value="P:RNA modification"/>
    <property type="evidence" value="ECO:0007669"/>
    <property type="project" value="InterPro"/>
</dbReference>
<dbReference type="InterPro" id="IPR011990">
    <property type="entry name" value="TPR-like_helical_dom_sf"/>
</dbReference>
<dbReference type="Pfam" id="PF13041">
    <property type="entry name" value="PPR_2"/>
    <property type="match status" value="1"/>
</dbReference>
<proteinExistence type="predicted"/>
<dbReference type="Gene3D" id="1.25.40.10">
    <property type="entry name" value="Tetratricopeptide repeat domain"/>
    <property type="match status" value="1"/>
</dbReference>
<keyword evidence="5" id="KW-1185">Reference proteome</keyword>
<dbReference type="PROSITE" id="PS51375">
    <property type="entry name" value="PPR"/>
    <property type="match status" value="1"/>
</dbReference>
<dbReference type="EMBL" id="PJQY01002432">
    <property type="protein sequence ID" value="PQP93830.1"/>
    <property type="molecule type" value="Genomic_DNA"/>
</dbReference>
<comment type="caution">
    <text evidence="4">The sequence shown here is derived from an EMBL/GenBank/DDBJ whole genome shotgun (WGS) entry which is preliminary data.</text>
</comment>
<evidence type="ECO:0000313" key="3">
    <source>
        <dbReference type="EMBL" id="PQM35851.1"/>
    </source>
</evidence>
<evidence type="ECO:0000256" key="1">
    <source>
        <dbReference type="ARBA" id="ARBA00022737"/>
    </source>
</evidence>
<dbReference type="InterPro" id="IPR046960">
    <property type="entry name" value="PPR_At4g14850-like_plant"/>
</dbReference>
<feature type="repeat" description="PPR" evidence="2">
    <location>
        <begin position="44"/>
        <end position="78"/>
    </location>
</feature>
<protein>
    <submittedName>
        <fullName evidence="4">Pentatricopeptide repeat-containing protein</fullName>
    </submittedName>
</protein>
<sequence>MCNRNVLPDDYTLATMAKVSSEVQDLVAGKSVHGKSIRVGFVLDTVVANSLMSMYCKCGNFGECWKVFEEMPQRNVGSYNSRIYKFCG</sequence>
<dbReference type="InterPro" id="IPR002885">
    <property type="entry name" value="PPR_rpt"/>
</dbReference>
<reference evidence="4 5" key="1">
    <citation type="submission" date="2018-02" db="EMBL/GenBank/DDBJ databases">
        <title>Draft genome of wild Prunus yedoensis var. nudiflora.</title>
        <authorList>
            <person name="Baek S."/>
            <person name="Kim J.-H."/>
            <person name="Choi K."/>
            <person name="Kim G.-B."/>
            <person name="Cho A."/>
            <person name="Jang H."/>
            <person name="Shin C.-H."/>
            <person name="Yu H.-J."/>
            <person name="Mun J.-H."/>
        </authorList>
    </citation>
    <scope>NUCLEOTIDE SEQUENCE [LARGE SCALE GENOMIC DNA]</scope>
    <source>
        <strain evidence="5">cv. Jeju island</strain>
        <tissue evidence="4">Leaf</tissue>
    </source>
</reference>
<gene>
    <name evidence="3" type="ORF">Pyn_03935</name>
    <name evidence="4" type="ORF">Pyn_23596</name>
</gene>
<dbReference type="EMBL" id="PJQY01003617">
    <property type="protein sequence ID" value="PQM35851.1"/>
    <property type="molecule type" value="Genomic_DNA"/>
</dbReference>
<dbReference type="NCBIfam" id="TIGR00756">
    <property type="entry name" value="PPR"/>
    <property type="match status" value="1"/>
</dbReference>
<name>A0A314XQD7_PRUYE</name>
<evidence type="ECO:0000313" key="4">
    <source>
        <dbReference type="EMBL" id="PQP93830.1"/>
    </source>
</evidence>
<evidence type="ECO:0000313" key="5">
    <source>
        <dbReference type="Proteomes" id="UP000250321"/>
    </source>
</evidence>
<dbReference type="OrthoDB" id="768257at2759"/>